<organism evidence="3 4">
    <name type="scientific">Bacillus inaquosorum</name>
    <dbReference type="NCBI Taxonomy" id="483913"/>
    <lineage>
        <taxon>Bacteria</taxon>
        <taxon>Bacillati</taxon>
        <taxon>Bacillota</taxon>
        <taxon>Bacilli</taxon>
        <taxon>Bacillales</taxon>
        <taxon>Bacillaceae</taxon>
        <taxon>Bacillus</taxon>
    </lineage>
</organism>
<comment type="similarity">
    <text evidence="1">In the N-terminal section; belongs to the LXG family.</text>
</comment>
<accession>A0A9Q4ESA4</accession>
<dbReference type="RefSeq" id="WP_268309936.1">
    <property type="nucleotide sequence ID" value="NZ_JALAXJ010000005.1"/>
</dbReference>
<dbReference type="PANTHER" id="PTHR34976:SF2">
    <property type="entry name" value="TYPE VII SECRETION SYSTEM PROTEIN ESSD"/>
    <property type="match status" value="1"/>
</dbReference>
<dbReference type="InterPro" id="IPR006829">
    <property type="entry name" value="LXG_dom"/>
</dbReference>
<sequence>MKILEANTILETAETRLKAYQTLREHMAALKKQFKEMANMDDAMTGKGANAIKAFYKEQAAGSDLWLDLIDMKIAFFKNIPAAIEEATFDDDAYVEESYLDNELHNGLVKADGIIDAQHNDMKSILNSIDDILPLPLFNKSTVTDELDKADKKRKKTITHLHDLDEKLNSDYQASEAVEQEVRAFFEALTGATRKGGSTNPMTFNAKAFHETDAYQNKADIHKQAQQFIKAKKQEEIEFLKKKLDKTTDPDEYLKIADKIGTDNLSAEQLQYYSSIVQMKAQQEAGRMLVEGGKGVIVGLWDAGKDIVTGACDLAVGAYDLAVWSYRAQGGMGIEEQVKAGQELQNIIYSAPETFEYMVDSFKKSWNDNMVHGDVYSRSHYITYAVASLFGAKGLGKAASATKAGKFVTKETKTFLNDHKTLAKNITEKAKPYFKLPSNNQLEPAIQEAQNFESPISKLEKDFDKKHENFVQINGSDHSKSGGVGPNENSKIIRDIKTVEEAHQWGSKYYDDWINSLTPREQDAIKQYTGDDYKKINDYLRGINDSLDGIDLDTIYNIKNGLDKARVPHNLQVYRGTDLRPLESLIQFDKYGDINAESLIGKTFRDNGFISTAIVKESSFDHMKVSWEINVPAGTNAAYLGKISHFPNEAELLLNFGQEMVIKSAHVDSSNKLHIVLDLI</sequence>
<dbReference type="InterPro" id="IPR016013">
    <property type="entry name" value="Binary_toxinA_clost-typ"/>
</dbReference>
<dbReference type="PROSITE" id="PS51756">
    <property type="entry name" value="LXG"/>
    <property type="match status" value="1"/>
</dbReference>
<dbReference type="PRINTS" id="PR01390">
    <property type="entry name" value="BINARYTOXINA"/>
</dbReference>
<evidence type="ECO:0000256" key="1">
    <source>
        <dbReference type="ARBA" id="ARBA00034117"/>
    </source>
</evidence>
<evidence type="ECO:0000313" key="4">
    <source>
        <dbReference type="Proteomes" id="UP001066278"/>
    </source>
</evidence>
<dbReference type="PROSITE" id="PS51996">
    <property type="entry name" value="TR_MART"/>
    <property type="match status" value="1"/>
</dbReference>
<dbReference type="Proteomes" id="UP001066278">
    <property type="component" value="Unassembled WGS sequence"/>
</dbReference>
<dbReference type="SUPFAM" id="SSF56399">
    <property type="entry name" value="ADP-ribosylation"/>
    <property type="match status" value="1"/>
</dbReference>
<dbReference type="Pfam" id="PF03496">
    <property type="entry name" value="ADPrib_exo_Tox"/>
    <property type="match status" value="1"/>
</dbReference>
<feature type="domain" description="LXG" evidence="2">
    <location>
        <begin position="1"/>
        <end position="235"/>
    </location>
</feature>
<dbReference type="InterPro" id="IPR051768">
    <property type="entry name" value="Bact_secretion_toxin"/>
</dbReference>
<comment type="caution">
    <text evidence="3">The sequence shown here is derived from an EMBL/GenBank/DDBJ whole genome shotgun (WGS) entry which is preliminary data.</text>
</comment>
<dbReference type="Pfam" id="PF04740">
    <property type="entry name" value="LXG"/>
    <property type="match status" value="1"/>
</dbReference>
<evidence type="ECO:0000259" key="2">
    <source>
        <dbReference type="PROSITE" id="PS51756"/>
    </source>
</evidence>
<dbReference type="CDD" id="cd00233">
    <property type="entry name" value="VIP2"/>
    <property type="match status" value="1"/>
</dbReference>
<dbReference type="PANTHER" id="PTHR34976">
    <property type="entry name" value="RIBONUCLEASE YQCG-RELATED"/>
    <property type="match status" value="1"/>
</dbReference>
<dbReference type="EMBL" id="JALAXJ010000005">
    <property type="protein sequence ID" value="MCY9228588.1"/>
    <property type="molecule type" value="Genomic_DNA"/>
</dbReference>
<dbReference type="Gene3D" id="3.90.176.10">
    <property type="entry name" value="Toxin ADP-ribosyltransferase, Chain A, domain 1"/>
    <property type="match status" value="1"/>
</dbReference>
<evidence type="ECO:0000313" key="3">
    <source>
        <dbReference type="EMBL" id="MCY9228588.1"/>
    </source>
</evidence>
<name>A0A9Q4ESA4_9BACI</name>
<reference evidence="3" key="1">
    <citation type="submission" date="2022-02" db="EMBL/GenBank/DDBJ databases">
        <title>Crop Bioprotection Bacillus Genome Sequencing.</title>
        <authorList>
            <person name="Dunlap C."/>
        </authorList>
    </citation>
    <scope>NUCLEOTIDE SEQUENCE</scope>
    <source>
        <strain evidence="3">T20C13</strain>
    </source>
</reference>
<proteinExistence type="inferred from homology"/>
<dbReference type="InterPro" id="IPR003540">
    <property type="entry name" value="ADP-ribosyltransferase"/>
</dbReference>
<gene>
    <name evidence="3" type="ORF">MOE99_04230</name>
</gene>
<protein>
    <submittedName>
        <fullName evidence="3">T7SS effector LXG polymorphic toxin</fullName>
    </submittedName>
</protein>
<dbReference type="AlphaFoldDB" id="A0A9Q4ESA4"/>
<dbReference type="GO" id="GO:0005576">
    <property type="term" value="C:extracellular region"/>
    <property type="evidence" value="ECO:0007669"/>
    <property type="project" value="InterPro"/>
</dbReference>